<dbReference type="InterPro" id="IPR032805">
    <property type="entry name" value="Wax_synthase_dom"/>
</dbReference>
<evidence type="ECO:0000259" key="10">
    <source>
        <dbReference type="Pfam" id="PF13813"/>
    </source>
</evidence>
<name>A0A221J490_EUOMA</name>
<dbReference type="GO" id="GO:0008374">
    <property type="term" value="F:O-acyltransferase activity"/>
    <property type="evidence" value="ECO:0007669"/>
    <property type="project" value="InterPro"/>
</dbReference>
<organism evidence="11">
    <name type="scientific">Euonymus maackii</name>
    <name type="common">Maack's spindle tree</name>
    <name type="synonym">Euonymus hamiltonianus var. maackii</name>
    <dbReference type="NCBI Taxonomy" id="4309"/>
    <lineage>
        <taxon>Eukaryota</taxon>
        <taxon>Viridiplantae</taxon>
        <taxon>Streptophyta</taxon>
        <taxon>Embryophyta</taxon>
        <taxon>Tracheophyta</taxon>
        <taxon>Spermatophyta</taxon>
        <taxon>Magnoliopsida</taxon>
        <taxon>eudicotyledons</taxon>
        <taxon>Gunneridae</taxon>
        <taxon>Pentapetalae</taxon>
        <taxon>rosids</taxon>
        <taxon>fabids</taxon>
        <taxon>Celastrales</taxon>
        <taxon>Celastraceae</taxon>
        <taxon>Euonymus</taxon>
    </lineage>
</organism>
<evidence type="ECO:0000256" key="9">
    <source>
        <dbReference type="SAM" id="Phobius"/>
    </source>
</evidence>
<proteinExistence type="evidence at transcript level"/>
<evidence type="ECO:0000256" key="6">
    <source>
        <dbReference type="ARBA" id="ARBA00023098"/>
    </source>
</evidence>
<accession>A0A221J490</accession>
<feature type="transmembrane region" description="Helical" evidence="9">
    <location>
        <begin position="241"/>
        <end position="265"/>
    </location>
</feature>
<keyword evidence="6" id="KW-0443">Lipid metabolism</keyword>
<feature type="domain" description="Wax synthase" evidence="10">
    <location>
        <begin position="193"/>
        <end position="275"/>
    </location>
</feature>
<dbReference type="GO" id="GO:0016020">
    <property type="term" value="C:membrane"/>
    <property type="evidence" value="ECO:0007669"/>
    <property type="project" value="UniProtKB-SubCell"/>
</dbReference>
<dbReference type="InterPro" id="IPR044851">
    <property type="entry name" value="Wax_synthase"/>
</dbReference>
<dbReference type="PANTHER" id="PTHR31595">
    <property type="entry name" value="LONG-CHAIN-ALCOHOL O-FATTY-ACYLTRANSFERASE 3-RELATED"/>
    <property type="match status" value="1"/>
</dbReference>
<sequence length="364" mass="42086">MMDAHQEINNFIKVWIQAMACLSYAYYFSSRLPKGLLRLLSLLPVFYLLLIAPLNISSFILSSITGFFLAWLTTFKVISFAFDQGPLYPLPQSLLHFISIACLPITIKRNPSPKLKSTTNYPSPISHLLKKVFMSFPSKVLFHWVISHLYQYKKYMDSNVVLVIYCCHVYVMLDISLSLCATLAEFLCGFDVEPQFKEPYLATSLQDFWGRRWNIIVSSVLRSTVYAPTRHIASYLIGSRWAYFPAIIATFVVSGVMHDIVYYVYMMHMYPKWDMTGHFVLHGICEALEVEMKCKRSRSDKWQRHPVVDWVMVMGFVMGTSVSLLFVPLLRDNVDQIVAEEYSILFNFVREKIVKLGTRFVCGN</sequence>
<comment type="similarity">
    <text evidence="2">Belongs to the wax synthase family.</text>
</comment>
<dbReference type="EMBL" id="MF061250">
    <property type="protein sequence ID" value="ASM61114.1"/>
    <property type="molecule type" value="mRNA"/>
</dbReference>
<dbReference type="InterPro" id="IPR017088">
    <property type="entry name" value="Wax_synthase_Magnoliopsida"/>
</dbReference>
<evidence type="ECO:0000256" key="5">
    <source>
        <dbReference type="ARBA" id="ARBA00022989"/>
    </source>
</evidence>
<keyword evidence="3 11" id="KW-0808">Transferase</keyword>
<dbReference type="PIRSF" id="PIRSF037006">
    <property type="entry name" value="Wax_synthase"/>
    <property type="match status" value="1"/>
</dbReference>
<reference evidence="11" key="1">
    <citation type="journal article" date="2017" name="Plant J.">
        <title>Membrane topology and identification of key residues of EaDAcT, a plant MBOAT with unusual substrate specificity.</title>
        <authorList>
            <person name="Tran T.N.T."/>
            <person name="Shelton J."/>
            <person name="Brown S."/>
            <person name="Durrett T.P."/>
        </authorList>
    </citation>
    <scope>NUCLEOTIDE SEQUENCE</scope>
</reference>
<feature type="transmembrane region" description="Helical" evidence="9">
    <location>
        <begin position="160"/>
        <end position="184"/>
    </location>
</feature>
<evidence type="ECO:0000256" key="1">
    <source>
        <dbReference type="ARBA" id="ARBA00004141"/>
    </source>
</evidence>
<evidence type="ECO:0000256" key="4">
    <source>
        <dbReference type="ARBA" id="ARBA00022692"/>
    </source>
</evidence>
<keyword evidence="7 9" id="KW-0472">Membrane</keyword>
<gene>
    <name evidence="11" type="primary">DAct</name>
</gene>
<dbReference type="Pfam" id="PF13813">
    <property type="entry name" value="MBOAT_2"/>
    <property type="match status" value="1"/>
</dbReference>
<comment type="subcellular location">
    <subcellularLocation>
        <location evidence="1">Membrane</location>
        <topology evidence="1">Multi-pass membrane protein</topology>
    </subcellularLocation>
</comment>
<evidence type="ECO:0000256" key="8">
    <source>
        <dbReference type="ARBA" id="ARBA00023315"/>
    </source>
</evidence>
<dbReference type="GO" id="GO:0006629">
    <property type="term" value="P:lipid metabolic process"/>
    <property type="evidence" value="ECO:0007669"/>
    <property type="project" value="UniProtKB-KW"/>
</dbReference>
<evidence type="ECO:0000256" key="7">
    <source>
        <dbReference type="ARBA" id="ARBA00023136"/>
    </source>
</evidence>
<evidence type="ECO:0000256" key="2">
    <source>
        <dbReference type="ARBA" id="ARBA00007282"/>
    </source>
</evidence>
<protein>
    <submittedName>
        <fullName evidence="11">1,2-diacyl-sn-glycerol:acetyl-CoA acetyltransferase</fullName>
    </submittedName>
</protein>
<feature type="transmembrane region" description="Helical" evidence="9">
    <location>
        <begin position="307"/>
        <end position="330"/>
    </location>
</feature>
<keyword evidence="5 9" id="KW-1133">Transmembrane helix</keyword>
<dbReference type="AlphaFoldDB" id="A0A221J490"/>
<dbReference type="PANTHER" id="PTHR31595:SF70">
    <property type="entry name" value="LONG-CHAIN-ALCOHOL O-FATTY-ACYLTRANSFERASE 3-RELATED"/>
    <property type="match status" value="1"/>
</dbReference>
<evidence type="ECO:0000256" key="3">
    <source>
        <dbReference type="ARBA" id="ARBA00022679"/>
    </source>
</evidence>
<feature type="transmembrane region" description="Helical" evidence="9">
    <location>
        <begin position="59"/>
        <end position="82"/>
    </location>
</feature>
<feature type="transmembrane region" description="Helical" evidence="9">
    <location>
        <begin position="12"/>
        <end position="29"/>
    </location>
</feature>
<keyword evidence="8" id="KW-0012">Acyltransferase</keyword>
<keyword evidence="4 9" id="KW-0812">Transmembrane</keyword>
<evidence type="ECO:0000313" key="11">
    <source>
        <dbReference type="EMBL" id="ASM61114.1"/>
    </source>
</evidence>